<protein>
    <submittedName>
        <fullName evidence="2">Carboxymuconolactone decarboxylase family protein</fullName>
    </submittedName>
</protein>
<comment type="caution">
    <text evidence="2">The sequence shown here is derived from an EMBL/GenBank/DDBJ whole genome shotgun (WGS) entry which is preliminary data.</text>
</comment>
<dbReference type="Gene3D" id="1.20.1290.10">
    <property type="entry name" value="AhpD-like"/>
    <property type="match status" value="1"/>
</dbReference>
<proteinExistence type="predicted"/>
<reference evidence="2 3" key="1">
    <citation type="submission" date="2021-08" db="EMBL/GenBank/DDBJ databases">
        <title>Helicobacter spp. isolated from feces of Anatolian Ground Squirrel (Spermophilus xanthoprymnus) in Turkey.</title>
        <authorList>
            <person name="Aydin F."/>
            <person name="Abay S."/>
            <person name="Kayman T."/>
            <person name="Karakaya E."/>
            <person name="Saticioglu I.B."/>
        </authorList>
    </citation>
    <scope>NUCLEOTIDE SEQUENCE [LARGE SCALE GENOMIC DNA]</scope>
    <source>
        <strain evidence="2 3">Faydin-H70</strain>
    </source>
</reference>
<dbReference type="Pfam" id="PF02627">
    <property type="entry name" value="CMD"/>
    <property type="match status" value="2"/>
</dbReference>
<keyword evidence="3" id="KW-1185">Reference proteome</keyword>
<dbReference type="InterPro" id="IPR029032">
    <property type="entry name" value="AhpD-like"/>
</dbReference>
<dbReference type="EMBL" id="JAIGYQ010000008">
    <property type="protein sequence ID" value="MBX7491095.1"/>
    <property type="molecule type" value="Genomic_DNA"/>
</dbReference>
<feature type="domain" description="Carboxymuconolactone decarboxylase-like" evidence="1">
    <location>
        <begin position="28"/>
        <end position="100"/>
    </location>
</feature>
<dbReference type="InterPro" id="IPR003779">
    <property type="entry name" value="CMD-like"/>
</dbReference>
<name>A0ABS7JNV4_9HELI</name>
<evidence type="ECO:0000313" key="3">
    <source>
        <dbReference type="Proteomes" id="UP000700059"/>
    </source>
</evidence>
<dbReference type="PANTHER" id="PTHR33570:SF2">
    <property type="entry name" value="CARBOXYMUCONOLACTONE DECARBOXYLASE-LIKE DOMAIN-CONTAINING PROTEIN"/>
    <property type="match status" value="1"/>
</dbReference>
<organism evidence="2 3">
    <name type="scientific">Helicobacter turcicus</name>
    <dbReference type="NCBI Taxonomy" id="2867412"/>
    <lineage>
        <taxon>Bacteria</taxon>
        <taxon>Pseudomonadati</taxon>
        <taxon>Campylobacterota</taxon>
        <taxon>Epsilonproteobacteria</taxon>
        <taxon>Campylobacterales</taxon>
        <taxon>Helicobacteraceae</taxon>
        <taxon>Helicobacter</taxon>
    </lineage>
</organism>
<feature type="domain" description="Carboxymuconolactone decarboxylase-like" evidence="1">
    <location>
        <begin position="167"/>
        <end position="245"/>
    </location>
</feature>
<dbReference type="SUPFAM" id="SSF69118">
    <property type="entry name" value="AhpD-like"/>
    <property type="match status" value="1"/>
</dbReference>
<dbReference type="Proteomes" id="UP000700059">
    <property type="component" value="Unassembled WGS sequence"/>
</dbReference>
<gene>
    <name evidence="2" type="ORF">K4G57_06430</name>
</gene>
<accession>A0ABS7JNV4</accession>
<dbReference type="PANTHER" id="PTHR33570">
    <property type="entry name" value="4-CARBOXYMUCONOLACTONE DECARBOXYLASE FAMILY PROTEIN"/>
    <property type="match status" value="1"/>
</dbReference>
<evidence type="ECO:0000259" key="1">
    <source>
        <dbReference type="Pfam" id="PF02627"/>
    </source>
</evidence>
<dbReference type="InterPro" id="IPR052512">
    <property type="entry name" value="4CMD/NDH-1_regulator"/>
</dbReference>
<sequence length="255" mass="28301">MQLTNTARENFIKLFGKEKFPLSVSDKEFFEGFINFALDEALTQSKLEIQEYIKIALAALIAIPSLREFEIILSAAMRNGINPVEIKEILYQAVPYVGFGCVSSFITATNAIFKEHNISLPLQSQRTTNKANRQEKGLNIQRQIFGVAIDKGNAEAPQDEKHIRTFLSANCFGDYYTRNGLDLRFRELLTFVYLSALGGVDAQVKAHVSGNVNVGNGRDKLIAVITALIPYIGYPKALNAIAAIDAITLQKPKQN</sequence>
<evidence type="ECO:0000313" key="2">
    <source>
        <dbReference type="EMBL" id="MBX7491095.1"/>
    </source>
</evidence>